<evidence type="ECO:0000313" key="8">
    <source>
        <dbReference type="EMBL" id="MBM6825945.1"/>
    </source>
</evidence>
<comment type="similarity">
    <text evidence="6">Belongs to the sigma-70 factor family. SigI subfamily.</text>
</comment>
<dbReference type="InterPro" id="IPR013325">
    <property type="entry name" value="RNA_pol_sigma_r2"/>
</dbReference>
<reference evidence="8" key="1">
    <citation type="submission" date="2020-08" db="EMBL/GenBank/DDBJ databases">
        <authorList>
            <person name="Cejkova D."/>
            <person name="Kubasova T."/>
            <person name="Jahodarova E."/>
            <person name="Rychlik I."/>
        </authorList>
    </citation>
    <scope>NUCLEOTIDE SEQUENCE</scope>
    <source>
        <strain evidence="8">An420c</strain>
    </source>
</reference>
<evidence type="ECO:0000259" key="7">
    <source>
        <dbReference type="Pfam" id="PF04542"/>
    </source>
</evidence>
<dbReference type="Proteomes" id="UP000713880">
    <property type="component" value="Unassembled WGS sequence"/>
</dbReference>
<comment type="subunit">
    <text evidence="6">Interacts with RsgI.</text>
</comment>
<keyword evidence="9" id="KW-1185">Reference proteome</keyword>
<comment type="activity regulation">
    <text evidence="6">Negatively regulated by the anti-sigma-I factor RsgI.</text>
</comment>
<keyword evidence="1 6" id="KW-0963">Cytoplasm</keyword>
<dbReference type="Pfam" id="PF04542">
    <property type="entry name" value="Sigma70_r2"/>
    <property type="match status" value="1"/>
</dbReference>
<evidence type="ECO:0000256" key="3">
    <source>
        <dbReference type="ARBA" id="ARBA00023082"/>
    </source>
</evidence>
<organism evidence="8 9">
    <name type="scientific">Mordavella massiliensis</name>
    <dbReference type="NCBI Taxonomy" id="1871024"/>
    <lineage>
        <taxon>Bacteria</taxon>
        <taxon>Bacillati</taxon>
        <taxon>Bacillota</taxon>
        <taxon>Clostridia</taxon>
        <taxon>Eubacteriales</taxon>
        <taxon>Clostridiaceae</taxon>
        <taxon>Mordavella</taxon>
    </lineage>
</organism>
<keyword evidence="4 6" id="KW-0238">DNA-binding</keyword>
<keyword evidence="2 6" id="KW-0805">Transcription regulation</keyword>
<comment type="caution">
    <text evidence="8">The sequence shown here is derived from an EMBL/GenBank/DDBJ whole genome shotgun (WGS) entry which is preliminary data.</text>
</comment>
<comment type="function">
    <text evidence="6">Sigma factors are initiation factors that promote the attachment of RNA polymerase to specific initiation sites and are then released.</text>
</comment>
<dbReference type="PIRSF" id="PIRSF038953">
    <property type="entry name" value="SigI"/>
    <property type="match status" value="1"/>
</dbReference>
<feature type="domain" description="RNA polymerase sigma-70 region 2" evidence="7">
    <location>
        <begin position="24"/>
        <end position="93"/>
    </location>
</feature>
<dbReference type="HAMAP" id="MF_02064">
    <property type="entry name" value="Sigma70_SigI"/>
    <property type="match status" value="1"/>
</dbReference>
<dbReference type="SUPFAM" id="SSF88946">
    <property type="entry name" value="Sigma2 domain of RNA polymerase sigma factors"/>
    <property type="match status" value="1"/>
</dbReference>
<evidence type="ECO:0000313" key="9">
    <source>
        <dbReference type="Proteomes" id="UP000713880"/>
    </source>
</evidence>
<evidence type="ECO:0000256" key="1">
    <source>
        <dbReference type="ARBA" id="ARBA00022490"/>
    </source>
</evidence>
<evidence type="ECO:0000256" key="2">
    <source>
        <dbReference type="ARBA" id="ARBA00023015"/>
    </source>
</evidence>
<dbReference type="GO" id="GO:0006352">
    <property type="term" value="P:DNA-templated transcription initiation"/>
    <property type="evidence" value="ECO:0007669"/>
    <property type="project" value="UniProtKB-UniRule"/>
</dbReference>
<evidence type="ECO:0000256" key="6">
    <source>
        <dbReference type="HAMAP-Rule" id="MF_02064"/>
    </source>
</evidence>
<proteinExistence type="inferred from homology"/>
<dbReference type="Gene3D" id="1.10.1740.10">
    <property type="match status" value="1"/>
</dbReference>
<feature type="DNA-binding region" description="H-T-H motif" evidence="6">
    <location>
        <begin position="191"/>
        <end position="210"/>
    </location>
</feature>
<protein>
    <recommendedName>
        <fullName evidence="6">RNA polymerase sigma factor SigI</fullName>
    </recommendedName>
</protein>
<evidence type="ECO:0000256" key="5">
    <source>
        <dbReference type="ARBA" id="ARBA00023163"/>
    </source>
</evidence>
<keyword evidence="3 6" id="KW-0731">Sigma factor</keyword>
<dbReference type="GO" id="GO:0016987">
    <property type="term" value="F:sigma factor activity"/>
    <property type="evidence" value="ECO:0007669"/>
    <property type="project" value="UniProtKB-UniRule"/>
</dbReference>
<dbReference type="EMBL" id="JACJLV010000005">
    <property type="protein sequence ID" value="MBM6825945.1"/>
    <property type="molecule type" value="Genomic_DNA"/>
</dbReference>
<feature type="short sequence motif" description="Polymerase core binding" evidence="6">
    <location>
        <begin position="49"/>
        <end position="62"/>
    </location>
</feature>
<accession>A0A938WZK1</accession>
<name>A0A938WZK1_9CLOT</name>
<dbReference type="GO" id="GO:0003677">
    <property type="term" value="F:DNA binding"/>
    <property type="evidence" value="ECO:0007669"/>
    <property type="project" value="UniProtKB-UniRule"/>
</dbReference>
<comment type="subcellular location">
    <subcellularLocation>
        <location evidence="6">Cytoplasm</location>
    </subcellularLocation>
</comment>
<dbReference type="AlphaFoldDB" id="A0A938WZK1"/>
<gene>
    <name evidence="6" type="primary">sigI</name>
    <name evidence="8" type="ORF">H6A13_02345</name>
</gene>
<dbReference type="GO" id="GO:0005737">
    <property type="term" value="C:cytoplasm"/>
    <property type="evidence" value="ECO:0007669"/>
    <property type="project" value="UniProtKB-SubCell"/>
</dbReference>
<dbReference type="InterPro" id="IPR007627">
    <property type="entry name" value="RNA_pol_sigma70_r2"/>
</dbReference>
<reference evidence="8" key="2">
    <citation type="journal article" date="2021" name="Sci. Rep.">
        <title>The distribution of antibiotic resistance genes in chicken gut microbiota commensals.</title>
        <authorList>
            <person name="Juricova H."/>
            <person name="Matiasovicova J."/>
            <person name="Kubasova T."/>
            <person name="Cejkova D."/>
            <person name="Rychlik I."/>
        </authorList>
    </citation>
    <scope>NUCLEOTIDE SEQUENCE</scope>
    <source>
        <strain evidence="8">An420c</strain>
    </source>
</reference>
<evidence type="ECO:0000256" key="4">
    <source>
        <dbReference type="ARBA" id="ARBA00023125"/>
    </source>
</evidence>
<sequence>MQSENQIVKMVYDAKEDLQKADNLIRTYIPFIRSEVSKCISRLCTEQDDEFSIAMMAFHEAIMGYEKKRGAFLNYAALLIRSRIVDFQRKEARHQNHVSIYEESGTEGRLIIDEITDEHDYFEETASRDATKQEIEELALVMAEFGISFSDVADNCPRQERTIKACSAAISFAAEKQELLDELLRTKKLPLARLASGSGTERKTLERHRKYILAMLLIYTNGYEIIRGHLKRILKREGGMSA</sequence>
<dbReference type="RefSeq" id="WP_204908014.1">
    <property type="nucleotide sequence ID" value="NZ_JACJLV010000005.1"/>
</dbReference>
<keyword evidence="5 6" id="KW-0804">Transcription</keyword>
<dbReference type="InterPro" id="IPR014244">
    <property type="entry name" value="RNA_pol_sigma-I"/>
</dbReference>
<keyword evidence="6" id="KW-0346">Stress response</keyword>